<dbReference type="SUPFAM" id="SSF46604">
    <property type="entry name" value="Epsilon subunit of F1F0-ATP synthase C-terminal domain"/>
    <property type="match status" value="1"/>
</dbReference>
<reference evidence="20" key="1">
    <citation type="submission" date="2017-02" db="EMBL/GenBank/DDBJ databases">
        <authorList>
            <person name="Varghese N."/>
            <person name="Submissions S."/>
        </authorList>
    </citation>
    <scope>NUCLEOTIDE SEQUENCE [LARGE SCALE GENOMIC DNA]</scope>
    <source>
        <strain evidence="20">DSM 19608</strain>
    </source>
</reference>
<evidence type="ECO:0000256" key="5">
    <source>
        <dbReference type="ARBA" id="ARBA00014480"/>
    </source>
</evidence>
<dbReference type="GO" id="GO:0005524">
    <property type="term" value="F:ATP binding"/>
    <property type="evidence" value="ECO:0007669"/>
    <property type="project" value="UniProtKB-UniRule"/>
</dbReference>
<feature type="domain" description="ATP synthase F1 complex delta/epsilon subunit N-terminal" evidence="18">
    <location>
        <begin position="7"/>
        <end position="86"/>
    </location>
</feature>
<evidence type="ECO:0000259" key="18">
    <source>
        <dbReference type="Pfam" id="PF02823"/>
    </source>
</evidence>
<comment type="subunit">
    <text evidence="4 15 16">F-type ATPases have 2 components, CF(1) - the catalytic core - and CF(0) - the membrane proton channel. CF(1) has five subunits: alpha(3), beta(3), gamma(1), delta(1), epsilon(1). CF(0) has three main subunits: a, b and c.</text>
</comment>
<dbReference type="Pfam" id="PF00401">
    <property type="entry name" value="ATP-synt_DE"/>
    <property type="match status" value="1"/>
</dbReference>
<dbReference type="NCBIfam" id="TIGR01216">
    <property type="entry name" value="ATP_synt_epsi"/>
    <property type="match status" value="1"/>
</dbReference>
<dbReference type="InterPro" id="IPR020546">
    <property type="entry name" value="ATP_synth_F1_dsu/esu_N"/>
</dbReference>
<dbReference type="GO" id="GO:0005886">
    <property type="term" value="C:plasma membrane"/>
    <property type="evidence" value="ECO:0007669"/>
    <property type="project" value="UniProtKB-SubCell"/>
</dbReference>
<evidence type="ECO:0000256" key="1">
    <source>
        <dbReference type="ARBA" id="ARBA00003543"/>
    </source>
</evidence>
<keyword evidence="10 15" id="KW-0472">Membrane</keyword>
<evidence type="ECO:0000259" key="17">
    <source>
        <dbReference type="Pfam" id="PF00401"/>
    </source>
</evidence>
<keyword evidence="8 15" id="KW-0375">Hydrogen ion transport</keyword>
<evidence type="ECO:0000256" key="14">
    <source>
        <dbReference type="ARBA" id="ARBA00031795"/>
    </source>
</evidence>
<dbReference type="FunFam" id="1.20.5.440:FF:000001">
    <property type="entry name" value="ATP synthase epsilon chain"/>
    <property type="match status" value="1"/>
</dbReference>
<dbReference type="AlphaFoldDB" id="A0A1T4R952"/>
<organism evidence="19 20">
    <name type="scientific">Vibrio cincinnatiensis DSM 19608</name>
    <dbReference type="NCBI Taxonomy" id="1123491"/>
    <lineage>
        <taxon>Bacteria</taxon>
        <taxon>Pseudomonadati</taxon>
        <taxon>Pseudomonadota</taxon>
        <taxon>Gammaproteobacteria</taxon>
        <taxon>Vibrionales</taxon>
        <taxon>Vibrionaceae</taxon>
        <taxon>Vibrio</taxon>
    </lineage>
</organism>
<dbReference type="Pfam" id="PF02823">
    <property type="entry name" value="ATP-synt_DE_N"/>
    <property type="match status" value="1"/>
</dbReference>
<dbReference type="OrthoDB" id="9791445at2"/>
<dbReference type="HAMAP" id="MF_00530">
    <property type="entry name" value="ATP_synth_epsil_bac"/>
    <property type="match status" value="1"/>
</dbReference>
<evidence type="ECO:0000256" key="15">
    <source>
        <dbReference type="HAMAP-Rule" id="MF_00530"/>
    </source>
</evidence>
<evidence type="ECO:0000256" key="8">
    <source>
        <dbReference type="ARBA" id="ARBA00022781"/>
    </source>
</evidence>
<dbReference type="InterPro" id="IPR036794">
    <property type="entry name" value="ATP_F1_dsu/esu_C_sf"/>
</dbReference>
<dbReference type="InterPro" id="IPR020547">
    <property type="entry name" value="ATP_synth_F1_esu_C"/>
</dbReference>
<evidence type="ECO:0000256" key="7">
    <source>
        <dbReference type="ARBA" id="ARBA00022475"/>
    </source>
</evidence>
<dbReference type="Gene3D" id="2.60.15.10">
    <property type="entry name" value="F0F1 ATP synthase delta/epsilon subunit, N-terminal"/>
    <property type="match status" value="1"/>
</dbReference>
<comment type="subcellular location">
    <subcellularLocation>
        <location evidence="2 15">Cell membrane</location>
        <topology evidence="2 15">Peripheral membrane protein</topology>
    </subcellularLocation>
</comment>
<evidence type="ECO:0000256" key="3">
    <source>
        <dbReference type="ARBA" id="ARBA00005712"/>
    </source>
</evidence>
<evidence type="ECO:0000313" key="20">
    <source>
        <dbReference type="Proteomes" id="UP000190834"/>
    </source>
</evidence>
<keyword evidence="20" id="KW-1185">Reference proteome</keyword>
<dbReference type="EMBL" id="FUXB01000012">
    <property type="protein sequence ID" value="SKA12198.1"/>
    <property type="molecule type" value="Genomic_DNA"/>
</dbReference>
<evidence type="ECO:0000256" key="6">
    <source>
        <dbReference type="ARBA" id="ARBA00022448"/>
    </source>
</evidence>
<dbReference type="NCBIfam" id="NF001847">
    <property type="entry name" value="PRK00571.1-4"/>
    <property type="match status" value="1"/>
</dbReference>
<evidence type="ECO:0000256" key="2">
    <source>
        <dbReference type="ARBA" id="ARBA00004202"/>
    </source>
</evidence>
<comment type="similarity">
    <text evidence="3 15 16">Belongs to the ATPase epsilon chain family.</text>
</comment>
<dbReference type="Gene3D" id="1.20.5.440">
    <property type="entry name" value="ATP synthase delta/epsilon subunit, C-terminal domain"/>
    <property type="match status" value="1"/>
</dbReference>
<sequence length="141" mass="15357">MTASVTFNLDVVSAEKRIFSGLARTIQVSGESGDLGVLAGHMPLLTFVRPGMVRIVTIKGEEEIIYLSGGILEVQPNDVTILADTAIRAEELDEAKAEEAKRAAEEMLNEHHGDVNFAQASSELAKAIAQLRVIELTRKRR</sequence>
<dbReference type="FunFam" id="2.60.15.10:FF:000001">
    <property type="entry name" value="ATP synthase epsilon chain"/>
    <property type="match status" value="1"/>
</dbReference>
<protein>
    <recommendedName>
        <fullName evidence="5 15">ATP synthase epsilon chain</fullName>
    </recommendedName>
    <alternativeName>
        <fullName evidence="14 15">ATP synthase F1 sector epsilon subunit</fullName>
    </alternativeName>
    <alternativeName>
        <fullName evidence="13 15">F-ATPase epsilon subunit</fullName>
    </alternativeName>
</protein>
<evidence type="ECO:0000256" key="10">
    <source>
        <dbReference type="ARBA" id="ARBA00023136"/>
    </source>
</evidence>
<feature type="domain" description="ATP synthase epsilon subunit C-terminal" evidence="17">
    <location>
        <begin position="90"/>
        <end position="135"/>
    </location>
</feature>
<dbReference type="PANTHER" id="PTHR13822:SF10">
    <property type="entry name" value="ATP SYNTHASE EPSILON CHAIN, CHLOROPLASTIC"/>
    <property type="match status" value="1"/>
</dbReference>
<dbReference type="GeneID" id="70584899"/>
<keyword evidence="12 15" id="KW-0066">ATP synthesis</keyword>
<gene>
    <name evidence="15" type="primary">atpC</name>
    <name evidence="19" type="ORF">SAMN02745782_02502</name>
</gene>
<evidence type="ECO:0000313" key="19">
    <source>
        <dbReference type="EMBL" id="SKA12198.1"/>
    </source>
</evidence>
<keyword evidence="9 15" id="KW-0406">Ion transport</keyword>
<comment type="function">
    <text evidence="1 15">Produces ATP from ADP in the presence of a proton gradient across the membrane.</text>
</comment>
<evidence type="ECO:0000256" key="4">
    <source>
        <dbReference type="ARBA" id="ARBA00011648"/>
    </source>
</evidence>
<keyword evidence="6 15" id="KW-0813">Transport</keyword>
<dbReference type="PANTHER" id="PTHR13822">
    <property type="entry name" value="ATP SYNTHASE DELTA/EPSILON CHAIN"/>
    <property type="match status" value="1"/>
</dbReference>
<dbReference type="GO" id="GO:0045259">
    <property type="term" value="C:proton-transporting ATP synthase complex"/>
    <property type="evidence" value="ECO:0007669"/>
    <property type="project" value="UniProtKB-KW"/>
</dbReference>
<dbReference type="Proteomes" id="UP000190834">
    <property type="component" value="Unassembled WGS sequence"/>
</dbReference>
<evidence type="ECO:0000256" key="9">
    <source>
        <dbReference type="ARBA" id="ARBA00023065"/>
    </source>
</evidence>
<evidence type="ECO:0000256" key="16">
    <source>
        <dbReference type="RuleBase" id="RU003656"/>
    </source>
</evidence>
<dbReference type="InterPro" id="IPR036771">
    <property type="entry name" value="ATPsynth_dsu/esu_N"/>
</dbReference>
<evidence type="ECO:0000256" key="11">
    <source>
        <dbReference type="ARBA" id="ARBA00023196"/>
    </source>
</evidence>
<evidence type="ECO:0000256" key="13">
    <source>
        <dbReference type="ARBA" id="ARBA00030215"/>
    </source>
</evidence>
<dbReference type="GO" id="GO:0046933">
    <property type="term" value="F:proton-transporting ATP synthase activity, rotational mechanism"/>
    <property type="evidence" value="ECO:0007669"/>
    <property type="project" value="UniProtKB-UniRule"/>
</dbReference>
<dbReference type="InterPro" id="IPR001469">
    <property type="entry name" value="ATP_synth_F1_dsu/esu"/>
</dbReference>
<dbReference type="STRING" id="1123491.SAMN02745782_02502"/>
<dbReference type="RefSeq" id="WP_078926851.1">
    <property type="nucleotide sequence ID" value="NZ_FUXB01000012.1"/>
</dbReference>
<accession>A0A1T4R952</accession>
<keyword evidence="11 15" id="KW-0139">CF(1)</keyword>
<dbReference type="SUPFAM" id="SSF51344">
    <property type="entry name" value="Epsilon subunit of F1F0-ATP synthase N-terminal domain"/>
    <property type="match status" value="1"/>
</dbReference>
<proteinExistence type="inferred from homology"/>
<name>A0A1T4R952_VIBCI</name>
<keyword evidence="7 15" id="KW-1003">Cell membrane</keyword>
<dbReference type="CDD" id="cd12152">
    <property type="entry name" value="F1-ATPase_delta"/>
    <property type="match status" value="1"/>
</dbReference>
<evidence type="ECO:0000256" key="12">
    <source>
        <dbReference type="ARBA" id="ARBA00023310"/>
    </source>
</evidence>